<organism evidence="5 6">
    <name type="scientific">Acromyrmex insinuator</name>
    <dbReference type="NCBI Taxonomy" id="230686"/>
    <lineage>
        <taxon>Eukaryota</taxon>
        <taxon>Metazoa</taxon>
        <taxon>Ecdysozoa</taxon>
        <taxon>Arthropoda</taxon>
        <taxon>Hexapoda</taxon>
        <taxon>Insecta</taxon>
        <taxon>Pterygota</taxon>
        <taxon>Neoptera</taxon>
        <taxon>Endopterygota</taxon>
        <taxon>Hymenoptera</taxon>
        <taxon>Apocrita</taxon>
        <taxon>Aculeata</taxon>
        <taxon>Formicoidea</taxon>
        <taxon>Formicidae</taxon>
        <taxon>Myrmicinae</taxon>
        <taxon>Acromyrmex</taxon>
    </lineage>
</organism>
<dbReference type="GO" id="GO:0006396">
    <property type="term" value="P:RNA processing"/>
    <property type="evidence" value="ECO:0007669"/>
    <property type="project" value="TreeGrafter"/>
</dbReference>
<feature type="non-terminal residue" evidence="5">
    <location>
        <position position="259"/>
    </location>
</feature>
<evidence type="ECO:0000256" key="2">
    <source>
        <dbReference type="ARBA" id="ARBA00023242"/>
    </source>
</evidence>
<protein>
    <submittedName>
        <fullName evidence="5">TDIF2 protein</fullName>
    </submittedName>
</protein>
<dbReference type="PANTHER" id="PTHR21686">
    <property type="entry name" value="DEOXYNUCLEOTIDYLTRANSFERASE TERMINAL-INTERACTING PROTEIN 2"/>
    <property type="match status" value="1"/>
</dbReference>
<name>A0A836F2G7_9HYME</name>
<evidence type="ECO:0000256" key="1">
    <source>
        <dbReference type="ARBA" id="ARBA00004604"/>
    </source>
</evidence>
<feature type="domain" description="Fcf2 pre-rRNA processing C-terminal" evidence="4">
    <location>
        <begin position="140"/>
        <end position="231"/>
    </location>
</feature>
<comment type="caution">
    <text evidence="5">The sequence shown here is derived from an EMBL/GenBank/DDBJ whole genome shotgun (WGS) entry which is preliminary data.</text>
</comment>
<proteinExistence type="predicted"/>
<reference evidence="5" key="1">
    <citation type="submission" date="2020-02" db="EMBL/GenBank/DDBJ databases">
        <title>Relaxed selection underlies rapid genomic changes in the transitions from sociality to social parasitism in ants.</title>
        <authorList>
            <person name="Bi X."/>
        </authorList>
    </citation>
    <scope>NUCLEOTIDE SEQUENCE</scope>
    <source>
        <strain evidence="5">BGI-DK2013a</strain>
        <tissue evidence="5">Whole body</tissue>
    </source>
</reference>
<dbReference type="InterPro" id="IPR014810">
    <property type="entry name" value="Fcf2_C"/>
</dbReference>
<sequence>MDIIIDTKGDSGLINKDQLLDNDNDFDEEIKTIDVGLTRIFNAKYLDIEKKEQPKRKKFSSSKDFDLEKFEMDMGWRSKKVTFDPMEELADIRKDINPVDKILEKSVIKSNFEQLHVVPPYELSKRQLEIHKRREKRKMGTGAEWFNMHAPEITPEIRHDLEVLRMRSALNPKHFYKKNDMKALPTHFHVGKVIDSPMDFYSSRLTKKERKKTIVDELMADAEFTKYNKRKYKEIIEEKQKTHYKAHKHARRLKRKKKS</sequence>
<keyword evidence="2" id="KW-0539">Nucleus</keyword>
<accession>A0A836F2G7</accession>
<dbReference type="EMBL" id="JAANHZ010000342">
    <property type="protein sequence ID" value="KAG5311995.1"/>
    <property type="molecule type" value="Genomic_DNA"/>
</dbReference>
<dbReference type="AlphaFoldDB" id="A0A836F2G7"/>
<evidence type="ECO:0000259" key="4">
    <source>
        <dbReference type="Pfam" id="PF08698"/>
    </source>
</evidence>
<evidence type="ECO:0000313" key="6">
    <source>
        <dbReference type="Proteomes" id="UP000667349"/>
    </source>
</evidence>
<dbReference type="InterPro" id="IPR039883">
    <property type="entry name" value="Fcf2/DNTTIP2"/>
</dbReference>
<gene>
    <name evidence="5" type="primary">Dnttip2</name>
    <name evidence="5" type="ORF">G6Z75_0009117</name>
</gene>
<dbReference type="PANTHER" id="PTHR21686:SF12">
    <property type="entry name" value="DEOXYNUCLEOTIDYLTRANSFERASE TERMINAL-INTERACTING PROTEIN 2"/>
    <property type="match status" value="1"/>
</dbReference>
<keyword evidence="6" id="KW-1185">Reference proteome</keyword>
<dbReference type="Pfam" id="PF08698">
    <property type="entry name" value="Fcf2"/>
    <property type="match status" value="1"/>
</dbReference>
<evidence type="ECO:0000313" key="5">
    <source>
        <dbReference type="EMBL" id="KAG5311995.1"/>
    </source>
</evidence>
<dbReference type="Proteomes" id="UP000667349">
    <property type="component" value="Unassembled WGS sequence"/>
</dbReference>
<feature type="non-terminal residue" evidence="5">
    <location>
        <position position="1"/>
    </location>
</feature>
<dbReference type="GO" id="GO:0005730">
    <property type="term" value="C:nucleolus"/>
    <property type="evidence" value="ECO:0007669"/>
    <property type="project" value="UniProtKB-SubCell"/>
</dbReference>
<feature type="compositionally biased region" description="Basic residues" evidence="3">
    <location>
        <begin position="242"/>
        <end position="259"/>
    </location>
</feature>
<feature type="region of interest" description="Disordered" evidence="3">
    <location>
        <begin position="238"/>
        <end position="259"/>
    </location>
</feature>
<comment type="subcellular location">
    <subcellularLocation>
        <location evidence="1">Nucleus</location>
        <location evidence="1">Nucleolus</location>
    </subcellularLocation>
</comment>
<dbReference type="GO" id="GO:0003723">
    <property type="term" value="F:RNA binding"/>
    <property type="evidence" value="ECO:0007669"/>
    <property type="project" value="TreeGrafter"/>
</dbReference>
<evidence type="ECO:0000256" key="3">
    <source>
        <dbReference type="SAM" id="MobiDB-lite"/>
    </source>
</evidence>